<dbReference type="OrthoDB" id="47330at2759"/>
<proteinExistence type="predicted"/>
<organism evidence="2 3">
    <name type="scientific">Gigaspora rosea</name>
    <dbReference type="NCBI Taxonomy" id="44941"/>
    <lineage>
        <taxon>Eukaryota</taxon>
        <taxon>Fungi</taxon>
        <taxon>Fungi incertae sedis</taxon>
        <taxon>Mucoromycota</taxon>
        <taxon>Glomeromycotina</taxon>
        <taxon>Glomeromycetes</taxon>
        <taxon>Diversisporales</taxon>
        <taxon>Gigasporaceae</taxon>
        <taxon>Gigaspora</taxon>
    </lineage>
</organism>
<keyword evidence="1" id="KW-0175">Coiled coil</keyword>
<evidence type="ECO:0000256" key="1">
    <source>
        <dbReference type="SAM" id="Coils"/>
    </source>
</evidence>
<accession>A0A397U745</accession>
<sequence length="103" mass="12281">MFIFLVTNLKIKKAALEKEKDQETEIFNLEQEIKKQRTKLDELLELDHQENQIIQELNQAKKELAQAERELVIYQQKEIDLTKAAELRYSTIPVSMKLLIRRL</sequence>
<dbReference type="Proteomes" id="UP000266673">
    <property type="component" value="Unassembled WGS sequence"/>
</dbReference>
<gene>
    <name evidence="2" type="ORF">C2G38_2219451</name>
</gene>
<comment type="caution">
    <text evidence="2">The sequence shown here is derived from an EMBL/GenBank/DDBJ whole genome shotgun (WGS) entry which is preliminary data.</text>
</comment>
<evidence type="ECO:0000313" key="3">
    <source>
        <dbReference type="Proteomes" id="UP000266673"/>
    </source>
</evidence>
<reference evidence="2 3" key="1">
    <citation type="submission" date="2018-06" db="EMBL/GenBank/DDBJ databases">
        <title>Comparative genomics reveals the genomic features of Rhizophagus irregularis, R. cerebriforme, R. diaphanum and Gigaspora rosea, and their symbiotic lifestyle signature.</title>
        <authorList>
            <person name="Morin E."/>
            <person name="San Clemente H."/>
            <person name="Chen E.C.H."/>
            <person name="De La Providencia I."/>
            <person name="Hainaut M."/>
            <person name="Kuo A."/>
            <person name="Kohler A."/>
            <person name="Murat C."/>
            <person name="Tang N."/>
            <person name="Roy S."/>
            <person name="Loubradou J."/>
            <person name="Henrissat B."/>
            <person name="Grigoriev I.V."/>
            <person name="Corradi N."/>
            <person name="Roux C."/>
            <person name="Martin F.M."/>
        </authorList>
    </citation>
    <scope>NUCLEOTIDE SEQUENCE [LARGE SCALE GENOMIC DNA]</scope>
    <source>
        <strain evidence="2 3">DAOM 194757</strain>
    </source>
</reference>
<dbReference type="Gene3D" id="6.10.140.130">
    <property type="match status" value="1"/>
</dbReference>
<feature type="coiled-coil region" evidence="1">
    <location>
        <begin position="6"/>
        <end position="84"/>
    </location>
</feature>
<dbReference type="AlphaFoldDB" id="A0A397U745"/>
<name>A0A397U745_9GLOM</name>
<protein>
    <submittedName>
        <fullName evidence="2">Uncharacterized protein</fullName>
    </submittedName>
</protein>
<dbReference type="EMBL" id="QKWP01001968">
    <property type="protein sequence ID" value="RIB05521.1"/>
    <property type="molecule type" value="Genomic_DNA"/>
</dbReference>
<evidence type="ECO:0000313" key="2">
    <source>
        <dbReference type="EMBL" id="RIB05521.1"/>
    </source>
</evidence>
<keyword evidence="3" id="KW-1185">Reference proteome</keyword>